<dbReference type="InterPro" id="IPR006311">
    <property type="entry name" value="TAT_signal"/>
</dbReference>
<keyword evidence="4" id="KW-1185">Reference proteome</keyword>
<reference evidence="3 4" key="1">
    <citation type="submission" date="2020-07" db="EMBL/GenBank/DDBJ databases">
        <title>Sequencing the genomes of 1000 actinobacteria strains.</title>
        <authorList>
            <person name="Klenk H.-P."/>
        </authorList>
    </citation>
    <scope>NUCLEOTIDE SEQUENCE [LARGE SCALE GENOMIC DNA]</scope>
    <source>
        <strain evidence="3 4">DSM 103833</strain>
    </source>
</reference>
<feature type="domain" description="CARDB" evidence="2">
    <location>
        <begin position="39"/>
        <end position="135"/>
    </location>
</feature>
<comment type="caution">
    <text evidence="3">The sequence shown here is derived from an EMBL/GenBank/DDBJ whole genome shotgun (WGS) entry which is preliminary data.</text>
</comment>
<evidence type="ECO:0000313" key="3">
    <source>
        <dbReference type="EMBL" id="NYJ03419.1"/>
    </source>
</evidence>
<dbReference type="GO" id="GO:0005975">
    <property type="term" value="P:carbohydrate metabolic process"/>
    <property type="evidence" value="ECO:0007669"/>
    <property type="project" value="UniProtKB-ARBA"/>
</dbReference>
<protein>
    <recommendedName>
        <fullName evidence="2">CARDB domain-containing protein</fullName>
    </recommendedName>
</protein>
<organism evidence="3 4">
    <name type="scientific">Nocardioides thalensis</name>
    <dbReference type="NCBI Taxonomy" id="1914755"/>
    <lineage>
        <taxon>Bacteria</taxon>
        <taxon>Bacillati</taxon>
        <taxon>Actinomycetota</taxon>
        <taxon>Actinomycetes</taxon>
        <taxon>Propionibacteriales</taxon>
        <taxon>Nocardioidaceae</taxon>
        <taxon>Nocardioides</taxon>
    </lineage>
</organism>
<keyword evidence="1" id="KW-0732">Signal</keyword>
<dbReference type="EMBL" id="JACCFP010000001">
    <property type="protein sequence ID" value="NYJ03419.1"/>
    <property type="molecule type" value="Genomic_DNA"/>
</dbReference>
<proteinExistence type="predicted"/>
<dbReference type="Pfam" id="PF07705">
    <property type="entry name" value="CARDB"/>
    <property type="match status" value="1"/>
</dbReference>
<dbReference type="RefSeq" id="WP_179669723.1">
    <property type="nucleotide sequence ID" value="NZ_JACCFP010000001.1"/>
</dbReference>
<evidence type="ECO:0000256" key="1">
    <source>
        <dbReference type="SAM" id="SignalP"/>
    </source>
</evidence>
<feature type="chain" id="PRO_5038386875" description="CARDB domain-containing protein" evidence="1">
    <location>
        <begin position="29"/>
        <end position="335"/>
    </location>
</feature>
<dbReference type="Proteomes" id="UP000530424">
    <property type="component" value="Unassembled WGS sequence"/>
</dbReference>
<accession>A0A853C877</accession>
<dbReference type="InterPro" id="IPR013783">
    <property type="entry name" value="Ig-like_fold"/>
</dbReference>
<feature type="signal peptide" evidence="1">
    <location>
        <begin position="1"/>
        <end position="28"/>
    </location>
</feature>
<dbReference type="InterPro" id="IPR011635">
    <property type="entry name" value="CARDB"/>
</dbReference>
<sequence>MSRTHRPRRRRTLATLLTLGLVAAAPLAAPEAAQARARADLTVTSTTAPASATISKAFGVETKVRNAGLGKSKATTVRYYLSKDAKKDRGDRALGGSARLKALIGGTSWDVTARVTVPKGTAPGTYYVLACIEADAGPARNDCKAPKRKTRVLPLAGDGSISGEITLRDVGEVPDDGGILAWDRTSTVGIRMDVEGDSYDAEFSDAGSRYTYTGEQHLAAGGSCPEFDDTTESGEGGFVWTGDPYTDDIHGAFTHTSRGSVRIGLFIYYDYTWTFGDCESSHTQSGERLNVVSIEFEEVSRTASSITYKADNWEAEMGMDSNWDTIEGTITFQLD</sequence>
<dbReference type="Gene3D" id="2.60.40.10">
    <property type="entry name" value="Immunoglobulins"/>
    <property type="match status" value="1"/>
</dbReference>
<name>A0A853C877_9ACTN</name>
<evidence type="ECO:0000313" key="4">
    <source>
        <dbReference type="Proteomes" id="UP000530424"/>
    </source>
</evidence>
<gene>
    <name evidence="3" type="ORF">HNR19_004117</name>
</gene>
<dbReference type="PROSITE" id="PS51318">
    <property type="entry name" value="TAT"/>
    <property type="match status" value="1"/>
</dbReference>
<evidence type="ECO:0000259" key="2">
    <source>
        <dbReference type="Pfam" id="PF07705"/>
    </source>
</evidence>
<dbReference type="AlphaFoldDB" id="A0A853C877"/>